<evidence type="ECO:0000256" key="1">
    <source>
        <dbReference type="ARBA" id="ARBA00007398"/>
    </source>
</evidence>
<feature type="region of interest" description="Disordered" evidence="2">
    <location>
        <begin position="499"/>
        <end position="521"/>
    </location>
</feature>
<dbReference type="Gene3D" id="3.40.50.1010">
    <property type="entry name" value="5'-nuclease"/>
    <property type="match status" value="1"/>
</dbReference>
<organism evidence="3 4">
    <name type="scientific">Pholiota conissans</name>
    <dbReference type="NCBI Taxonomy" id="109636"/>
    <lineage>
        <taxon>Eukaryota</taxon>
        <taxon>Fungi</taxon>
        <taxon>Dikarya</taxon>
        <taxon>Basidiomycota</taxon>
        <taxon>Agaricomycotina</taxon>
        <taxon>Agaricomycetes</taxon>
        <taxon>Agaricomycetidae</taxon>
        <taxon>Agaricales</taxon>
        <taxon>Agaricineae</taxon>
        <taxon>Strophariaceae</taxon>
        <taxon>Pholiota</taxon>
    </lineage>
</organism>
<dbReference type="InterPro" id="IPR019974">
    <property type="entry name" value="XPG_CS"/>
</dbReference>
<dbReference type="InterPro" id="IPR026832">
    <property type="entry name" value="Asteroid"/>
</dbReference>
<feature type="region of interest" description="Disordered" evidence="2">
    <location>
        <begin position="211"/>
        <end position="242"/>
    </location>
</feature>
<accession>A0A9P5ZHH4</accession>
<dbReference type="Proteomes" id="UP000807469">
    <property type="component" value="Unassembled WGS sequence"/>
</dbReference>
<dbReference type="EMBL" id="MU155132">
    <property type="protein sequence ID" value="KAF9485956.1"/>
    <property type="molecule type" value="Genomic_DNA"/>
</dbReference>
<sequence>MGVHGLTTYLREKKRLLSTTTALSSSSTTAVPIVVDGWSFIYDLYQSSNLPWVYGGEYVEFVRLVKSVVESWIRVGLKVYFVFDGACPDLKFPTVISRLAQSHVQPAQLFFRTSVASRSAGRFLSETRILPPLAYSACIYALESLRTTTEGLELHFADEEGDPYAVELAGRLGGYVVGNDSDFVIFNSEGYRGYIPLDEMVWQTPVVEESEPINEEDGDFQPVKNSKAKRKPAHNAQNLGGLLPPENAGQLTLSFISYSPDTLAKQLKIPTSLLPLLGALVGNDFSKESESNSRKIQALFFERSLSLSQRIEKVAATIHTVIAPGASHRKAKHQVGSVMDLIDRTVNALLSRLVTSMGTGEIEQIVEKIVNATLQYAIPKYGGDVAGHEGLWSSRVCALHDAEACTILPMISHNVMQQAEKTDQADPNLLEAREKYLDAYRGGLFSPKNMDVLNTGSSWARIFLENPDLETVGRSIGQPIREWIYSILDDTVGLPITDAGAENTAADGNESTDMPNGDVDASDDEELIDVVESDDEDIPIPSDYLAPLKGELHRLHSGSEDTSDDEATEPPASIISHRSLVRSPPTVIDYCRRGTRIAAEVVNVKPISEMLDSISLPEYADENAPPLILRSEEERFTILLRILHSDIPDIRHLRAEATLAALAVRWVVKTLHTRWEGTGSKEREKERWSKNEAQAFLSSFIWASSDIVNGDHLKSNPPPPIDDRNIQLTAQILMAMDTIEQLSQTLLLIDRVPSSAHQFSGRAFHALLTGTASFKPSLPADMWPIAEAGLSDAFLQERAKKVKKAKAEKPAATPASKVKTNGSKAGLFALLGDMDA</sequence>
<feature type="region of interest" description="Disordered" evidence="2">
    <location>
        <begin position="555"/>
        <end position="576"/>
    </location>
</feature>
<dbReference type="OrthoDB" id="25987at2759"/>
<comment type="similarity">
    <text evidence="1">Belongs to the asteroid family.</text>
</comment>
<dbReference type="PANTHER" id="PTHR15665">
    <property type="entry name" value="ASTEROID PROTEIN"/>
    <property type="match status" value="1"/>
</dbReference>
<protein>
    <submittedName>
        <fullName evidence="3">PIN domain-like protein</fullName>
    </submittedName>
</protein>
<dbReference type="AlphaFoldDB" id="A0A9P5ZHH4"/>
<evidence type="ECO:0000313" key="4">
    <source>
        <dbReference type="Proteomes" id="UP000807469"/>
    </source>
</evidence>
<comment type="caution">
    <text evidence="3">The sequence shown here is derived from an EMBL/GenBank/DDBJ whole genome shotgun (WGS) entry which is preliminary data.</text>
</comment>
<dbReference type="SUPFAM" id="SSF88723">
    <property type="entry name" value="PIN domain-like"/>
    <property type="match status" value="1"/>
</dbReference>
<evidence type="ECO:0000256" key="2">
    <source>
        <dbReference type="SAM" id="MobiDB-lite"/>
    </source>
</evidence>
<dbReference type="InterPro" id="IPR029060">
    <property type="entry name" value="PIN-like_dom_sf"/>
</dbReference>
<keyword evidence="4" id="KW-1185">Reference proteome</keyword>
<name>A0A9P5ZHH4_9AGAR</name>
<proteinExistence type="inferred from homology"/>
<dbReference type="PANTHER" id="PTHR15665:SF1">
    <property type="entry name" value="PROTEIN ASTEROID HOMOLOG 1"/>
    <property type="match status" value="1"/>
</dbReference>
<evidence type="ECO:0000313" key="3">
    <source>
        <dbReference type="EMBL" id="KAF9485956.1"/>
    </source>
</evidence>
<dbReference type="GO" id="GO:0016788">
    <property type="term" value="F:hydrolase activity, acting on ester bonds"/>
    <property type="evidence" value="ECO:0007669"/>
    <property type="project" value="InterPro"/>
</dbReference>
<dbReference type="PROSITE" id="PS00841">
    <property type="entry name" value="XPG_1"/>
    <property type="match status" value="1"/>
</dbReference>
<reference evidence="3" key="1">
    <citation type="submission" date="2020-11" db="EMBL/GenBank/DDBJ databases">
        <authorList>
            <consortium name="DOE Joint Genome Institute"/>
            <person name="Ahrendt S."/>
            <person name="Riley R."/>
            <person name="Andreopoulos W."/>
            <person name="Labutti K."/>
            <person name="Pangilinan J."/>
            <person name="Ruiz-Duenas F.J."/>
            <person name="Barrasa J.M."/>
            <person name="Sanchez-Garcia M."/>
            <person name="Camarero S."/>
            <person name="Miyauchi S."/>
            <person name="Serrano A."/>
            <person name="Linde D."/>
            <person name="Babiker R."/>
            <person name="Drula E."/>
            <person name="Ayuso-Fernandez I."/>
            <person name="Pacheco R."/>
            <person name="Padilla G."/>
            <person name="Ferreira P."/>
            <person name="Barriuso J."/>
            <person name="Kellner H."/>
            <person name="Castanera R."/>
            <person name="Alfaro M."/>
            <person name="Ramirez L."/>
            <person name="Pisabarro A.G."/>
            <person name="Kuo A."/>
            <person name="Tritt A."/>
            <person name="Lipzen A."/>
            <person name="He G."/>
            <person name="Yan M."/>
            <person name="Ng V."/>
            <person name="Cullen D."/>
            <person name="Martin F."/>
            <person name="Rosso M.-N."/>
            <person name="Henrissat B."/>
            <person name="Hibbett D."/>
            <person name="Martinez A.T."/>
            <person name="Grigoriev I.V."/>
        </authorList>
    </citation>
    <scope>NUCLEOTIDE SEQUENCE</scope>
    <source>
        <strain evidence="3">CIRM-BRFM 674</strain>
    </source>
</reference>
<gene>
    <name evidence="3" type="ORF">BDN70DRAFT_902756</name>
</gene>